<protein>
    <submittedName>
        <fullName evidence="1">Spo0E family sporulation regulatory protein-aspartic acid phosphatase</fullName>
    </submittedName>
</protein>
<dbReference type="InterPro" id="IPR036638">
    <property type="entry name" value="HLH_DNA-bd_sf"/>
</dbReference>
<dbReference type="InterPro" id="IPR037208">
    <property type="entry name" value="Spo0E-like_sf"/>
</dbReference>
<dbReference type="Proteomes" id="UP001596620">
    <property type="component" value="Unassembled WGS sequence"/>
</dbReference>
<dbReference type="InterPro" id="IPR018540">
    <property type="entry name" value="Spo0E-like"/>
</dbReference>
<keyword evidence="2" id="KW-1185">Reference proteome</keyword>
<comment type="caution">
    <text evidence="1">The sequence shown here is derived from an EMBL/GenBank/DDBJ whole genome shotgun (WGS) entry which is preliminary data.</text>
</comment>
<sequence>MIQLDDSNLGLLAHKLEQKRQQLVDTAAVQGMENEETLSISQELDRLILAYQKSKGD</sequence>
<name>A0ABW2UUF8_9BACI</name>
<dbReference type="Gene3D" id="4.10.280.10">
    <property type="entry name" value="Helix-loop-helix DNA-binding domain"/>
    <property type="match status" value="1"/>
</dbReference>
<dbReference type="InterPro" id="IPR053028">
    <property type="entry name" value="Spo0E-like_phosphatase"/>
</dbReference>
<dbReference type="PANTHER" id="PTHR41263:SF1">
    <property type="entry name" value="ASPARTYL-PHOSPHATE PHOSPHATASE YISI"/>
    <property type="match status" value="1"/>
</dbReference>
<reference evidence="2" key="1">
    <citation type="journal article" date="2019" name="Int. J. Syst. Evol. Microbiol.">
        <title>The Global Catalogue of Microorganisms (GCM) 10K type strain sequencing project: providing services to taxonomists for standard genome sequencing and annotation.</title>
        <authorList>
            <consortium name="The Broad Institute Genomics Platform"/>
            <consortium name="The Broad Institute Genome Sequencing Center for Infectious Disease"/>
            <person name="Wu L."/>
            <person name="Ma J."/>
        </authorList>
    </citation>
    <scope>NUCLEOTIDE SEQUENCE [LARGE SCALE GENOMIC DNA]</scope>
    <source>
        <strain evidence="2">JCM 30234</strain>
    </source>
</reference>
<dbReference type="PANTHER" id="PTHR41263">
    <property type="entry name" value="ASPARTYL-PHOSPHATE PHOSPHATASE YISI"/>
    <property type="match status" value="1"/>
</dbReference>
<dbReference type="RefSeq" id="WP_382358236.1">
    <property type="nucleotide sequence ID" value="NZ_JBHTGR010000010.1"/>
</dbReference>
<dbReference type="Pfam" id="PF09388">
    <property type="entry name" value="SpoOE-like"/>
    <property type="match status" value="1"/>
</dbReference>
<accession>A0ABW2UUF8</accession>
<gene>
    <name evidence="1" type="ORF">ACFQU8_05675</name>
</gene>
<proteinExistence type="predicted"/>
<evidence type="ECO:0000313" key="1">
    <source>
        <dbReference type="EMBL" id="MFC7746726.1"/>
    </source>
</evidence>
<organism evidence="1 2">
    <name type="scientific">Lentibacillus kimchii</name>
    <dbReference type="NCBI Taxonomy" id="1542911"/>
    <lineage>
        <taxon>Bacteria</taxon>
        <taxon>Bacillati</taxon>
        <taxon>Bacillota</taxon>
        <taxon>Bacilli</taxon>
        <taxon>Bacillales</taxon>
        <taxon>Bacillaceae</taxon>
        <taxon>Lentibacillus</taxon>
    </lineage>
</organism>
<evidence type="ECO:0000313" key="2">
    <source>
        <dbReference type="Proteomes" id="UP001596620"/>
    </source>
</evidence>
<dbReference type="SUPFAM" id="SSF140500">
    <property type="entry name" value="BAS1536-like"/>
    <property type="match status" value="1"/>
</dbReference>
<dbReference type="EMBL" id="JBHTGR010000010">
    <property type="protein sequence ID" value="MFC7746726.1"/>
    <property type="molecule type" value="Genomic_DNA"/>
</dbReference>